<dbReference type="OrthoDB" id="163768at2"/>
<dbReference type="NCBIfam" id="TIGR03177">
    <property type="entry name" value="pilus_cpaB"/>
    <property type="match status" value="1"/>
</dbReference>
<organism evidence="4 5">
    <name type="scientific">Novosphingobium ginsenosidimutans</name>
    <dbReference type="NCBI Taxonomy" id="1176536"/>
    <lineage>
        <taxon>Bacteria</taxon>
        <taxon>Pseudomonadati</taxon>
        <taxon>Pseudomonadota</taxon>
        <taxon>Alphaproteobacteria</taxon>
        <taxon>Sphingomonadales</taxon>
        <taxon>Sphingomonadaceae</taxon>
        <taxon>Novosphingobium</taxon>
    </lineage>
</organism>
<name>A0A5B8S2L9_9SPHN</name>
<dbReference type="InterPro" id="IPR013974">
    <property type="entry name" value="SAF"/>
</dbReference>
<dbReference type="KEGG" id="ngf:FRF71_05305"/>
<dbReference type="AlphaFoldDB" id="A0A5B8S2L9"/>
<reference evidence="4 5" key="1">
    <citation type="journal article" date="2013" name="J. Microbiol. Biotechnol.">
        <title>Novosphingobium ginsenosidimutans sp. nov., with the ability to convert ginsenoside.</title>
        <authorList>
            <person name="Kim J.K."/>
            <person name="He D."/>
            <person name="Liu Q.M."/>
            <person name="Park H.Y."/>
            <person name="Jung M.S."/>
            <person name="Yoon M.H."/>
            <person name="Kim S.C."/>
            <person name="Im W.T."/>
        </authorList>
    </citation>
    <scope>NUCLEOTIDE SEQUENCE [LARGE SCALE GENOMIC DNA]</scope>
    <source>
        <strain evidence="4 5">FW-6</strain>
    </source>
</reference>
<feature type="domain" description="SAF" evidence="3">
    <location>
        <begin position="44"/>
        <end position="108"/>
    </location>
</feature>
<dbReference type="Proteomes" id="UP000321172">
    <property type="component" value="Chromosome"/>
</dbReference>
<feature type="region of interest" description="Disordered" evidence="1">
    <location>
        <begin position="278"/>
        <end position="300"/>
    </location>
</feature>
<dbReference type="Pfam" id="PF16976">
    <property type="entry name" value="RcpC"/>
    <property type="match status" value="1"/>
</dbReference>
<sequence length="300" mass="31262">MQQRNVIIAGVAILLGLLAVFVVNAYFSGMEKRQEREAEQQQLAKVVVASQELSFGTPIGPQNLKLANWPASSIPAGAFTSVEEASRSGAVALRSIVPGEPVLRSKISGADGRATLSANLPTGKLAYSIPVTEVAGVAGFVRPGDRVDVILTRQIPGKGAEAATDKMADVILEGVPVLAVDQTLNEQATAAAVAKTATLEVDSFGAQKLALGIQLGTLSLALRNVADQATGVRSTVIPRNLSASNYFIPERPNASAAPPPAFRSPTLAAAGKPAMLRPAGPTMTVYRGSQPSEYEVKRGR</sequence>
<dbReference type="RefSeq" id="WP_147089578.1">
    <property type="nucleotide sequence ID" value="NZ_BAABJD010000001.1"/>
</dbReference>
<evidence type="ECO:0000256" key="1">
    <source>
        <dbReference type="SAM" id="MobiDB-lite"/>
    </source>
</evidence>
<feature type="transmembrane region" description="Helical" evidence="2">
    <location>
        <begin position="6"/>
        <end position="27"/>
    </location>
</feature>
<evidence type="ECO:0000313" key="5">
    <source>
        <dbReference type="Proteomes" id="UP000321172"/>
    </source>
</evidence>
<accession>A0A5B8S2L9</accession>
<keyword evidence="5" id="KW-1185">Reference proteome</keyword>
<evidence type="ECO:0000313" key="4">
    <source>
        <dbReference type="EMBL" id="QEA15600.1"/>
    </source>
</evidence>
<keyword evidence="2" id="KW-0472">Membrane</keyword>
<keyword evidence="2" id="KW-0812">Transmembrane</keyword>
<evidence type="ECO:0000256" key="2">
    <source>
        <dbReference type="SAM" id="Phobius"/>
    </source>
</evidence>
<dbReference type="EMBL" id="CP042345">
    <property type="protein sequence ID" value="QEA15600.1"/>
    <property type="molecule type" value="Genomic_DNA"/>
</dbReference>
<dbReference type="Pfam" id="PF08666">
    <property type="entry name" value="SAF"/>
    <property type="match status" value="1"/>
</dbReference>
<protein>
    <submittedName>
        <fullName evidence="4">Flp pilus assembly protein CpaB</fullName>
    </submittedName>
</protein>
<dbReference type="InterPro" id="IPR031571">
    <property type="entry name" value="RcpC_dom"/>
</dbReference>
<keyword evidence="2" id="KW-1133">Transmembrane helix</keyword>
<gene>
    <name evidence="4" type="primary">cpaB</name>
    <name evidence="4" type="ORF">FRF71_05305</name>
</gene>
<dbReference type="SMART" id="SM00858">
    <property type="entry name" value="SAF"/>
    <property type="match status" value="1"/>
</dbReference>
<dbReference type="InterPro" id="IPR017592">
    <property type="entry name" value="Pilus_assmbl_Flp-typ_CpaB"/>
</dbReference>
<dbReference type="Gene3D" id="3.90.1210.10">
    <property type="entry name" value="Antifreeze-like/N-acetylneuraminic acid synthase C-terminal domain"/>
    <property type="match status" value="1"/>
</dbReference>
<dbReference type="CDD" id="cd11614">
    <property type="entry name" value="SAF_CpaB_FlgA_like"/>
    <property type="match status" value="1"/>
</dbReference>
<proteinExistence type="predicted"/>
<evidence type="ECO:0000259" key="3">
    <source>
        <dbReference type="SMART" id="SM00858"/>
    </source>
</evidence>